<dbReference type="AlphaFoldDB" id="A0A8H3LTW9"/>
<proteinExistence type="predicted"/>
<accession>A0A8H3LTW9</accession>
<evidence type="ECO:0000313" key="1">
    <source>
        <dbReference type="EMBL" id="GES94842.1"/>
    </source>
</evidence>
<gene>
    <name evidence="1" type="ORF">RCL2_002154500</name>
</gene>
<comment type="caution">
    <text evidence="1">The sequence shown here is derived from an EMBL/GenBank/DDBJ whole genome shotgun (WGS) entry which is preliminary data.</text>
</comment>
<organism evidence="1 2">
    <name type="scientific">Rhizophagus clarus</name>
    <dbReference type="NCBI Taxonomy" id="94130"/>
    <lineage>
        <taxon>Eukaryota</taxon>
        <taxon>Fungi</taxon>
        <taxon>Fungi incertae sedis</taxon>
        <taxon>Mucoromycota</taxon>
        <taxon>Glomeromycotina</taxon>
        <taxon>Glomeromycetes</taxon>
        <taxon>Glomerales</taxon>
        <taxon>Glomeraceae</taxon>
        <taxon>Rhizophagus</taxon>
    </lineage>
</organism>
<reference evidence="1" key="1">
    <citation type="submission" date="2019-10" db="EMBL/GenBank/DDBJ databases">
        <title>Conservation and host-specific expression of non-tandemly repeated heterogenous ribosome RNA gene in arbuscular mycorrhizal fungi.</title>
        <authorList>
            <person name="Maeda T."/>
            <person name="Kobayashi Y."/>
            <person name="Nakagawa T."/>
            <person name="Ezawa T."/>
            <person name="Yamaguchi K."/>
            <person name="Bino T."/>
            <person name="Nishimoto Y."/>
            <person name="Shigenobu S."/>
            <person name="Kawaguchi M."/>
        </authorList>
    </citation>
    <scope>NUCLEOTIDE SEQUENCE</scope>
    <source>
        <strain evidence="1">HR1</strain>
    </source>
</reference>
<protein>
    <submittedName>
        <fullName evidence="1">Uncharacterized protein</fullName>
    </submittedName>
</protein>
<dbReference type="EMBL" id="BLAL01000239">
    <property type="protein sequence ID" value="GES94842.1"/>
    <property type="molecule type" value="Genomic_DNA"/>
</dbReference>
<dbReference type="Proteomes" id="UP000615446">
    <property type="component" value="Unassembled WGS sequence"/>
</dbReference>
<evidence type="ECO:0000313" key="2">
    <source>
        <dbReference type="Proteomes" id="UP000615446"/>
    </source>
</evidence>
<name>A0A8H3LTW9_9GLOM</name>
<sequence>MTMLSIMLPNSAIYNLLAMRDSLNIAIFSVYTASRWLFFLSIDQPIVATAYGDSSGKTCDILPTSFANHNQFLVEELVDLSFEKKSDTSFDAINNPFLYDQIKDSHILWLSI</sequence>